<accession>A0ABT6W7Q9</accession>
<keyword evidence="1" id="KW-0723">Serine/threonine-protein kinase</keyword>
<keyword evidence="4" id="KW-0547">Nucleotide-binding</keyword>
<evidence type="ECO:0000256" key="1">
    <source>
        <dbReference type="ARBA" id="ARBA00022527"/>
    </source>
</evidence>
<keyword evidence="1" id="KW-0808">Transferase</keyword>
<dbReference type="PANTHER" id="PTHR35526">
    <property type="entry name" value="ANTI-SIGMA-F FACTOR RSBW-RELATED"/>
    <property type="match status" value="1"/>
</dbReference>
<keyword evidence="1" id="KW-0418">Kinase</keyword>
<dbReference type="PANTHER" id="PTHR35526:SF3">
    <property type="entry name" value="ANTI-SIGMA-F FACTOR RSBW"/>
    <property type="match status" value="1"/>
</dbReference>
<sequence length="184" mass="18631">MPDEAIRTRQSSGTRAGTGPAPAAAPRHRRRSFAHRGESVAEARRFADETLAGWGVTDRLDDMRLCLSEIATNAVVHVAPPAVGGTSAVGAVPAVGGGGASSVVGAIGAGGVAGFTVTLIRDAAGVLVEVRDAGDGRPVRHRPGAQDTCGRGLLLVGALADGWGVRQDPAGKTVWLRFALAPEG</sequence>
<keyword evidence="5" id="KW-1185">Reference proteome</keyword>
<name>A0ABT6W7Q9_9ACTN</name>
<feature type="domain" description="Histidine kinase/HSP90-like ATPase" evidence="3">
    <location>
        <begin position="36"/>
        <end position="178"/>
    </location>
</feature>
<organism evidence="4 5">
    <name type="scientific">Streptantibioticus silvisoli</name>
    <dbReference type="NCBI Taxonomy" id="2705255"/>
    <lineage>
        <taxon>Bacteria</taxon>
        <taxon>Bacillati</taxon>
        <taxon>Actinomycetota</taxon>
        <taxon>Actinomycetes</taxon>
        <taxon>Kitasatosporales</taxon>
        <taxon>Streptomycetaceae</taxon>
        <taxon>Streptantibioticus</taxon>
    </lineage>
</organism>
<feature type="compositionally biased region" description="Low complexity" evidence="2">
    <location>
        <begin position="12"/>
        <end position="25"/>
    </location>
</feature>
<evidence type="ECO:0000313" key="5">
    <source>
        <dbReference type="Proteomes" id="UP001156398"/>
    </source>
</evidence>
<dbReference type="InterPro" id="IPR050267">
    <property type="entry name" value="Anti-sigma-factor_SerPK"/>
</dbReference>
<keyword evidence="4" id="KW-0067">ATP-binding</keyword>
<dbReference type="Proteomes" id="UP001156398">
    <property type="component" value="Unassembled WGS sequence"/>
</dbReference>
<comment type="caution">
    <text evidence="4">The sequence shown here is derived from an EMBL/GenBank/DDBJ whole genome shotgun (WGS) entry which is preliminary data.</text>
</comment>
<dbReference type="InterPro" id="IPR036890">
    <property type="entry name" value="HATPase_C_sf"/>
</dbReference>
<dbReference type="SUPFAM" id="SSF55874">
    <property type="entry name" value="ATPase domain of HSP90 chaperone/DNA topoisomerase II/histidine kinase"/>
    <property type="match status" value="1"/>
</dbReference>
<feature type="region of interest" description="Disordered" evidence="2">
    <location>
        <begin position="1"/>
        <end position="37"/>
    </location>
</feature>
<dbReference type="Pfam" id="PF13581">
    <property type="entry name" value="HATPase_c_2"/>
    <property type="match status" value="1"/>
</dbReference>
<gene>
    <name evidence="4" type="ORF">POF43_029325</name>
</gene>
<dbReference type="InterPro" id="IPR003594">
    <property type="entry name" value="HATPase_dom"/>
</dbReference>
<dbReference type="RefSeq" id="WP_282704847.1">
    <property type="nucleotide sequence ID" value="NZ_JAAGKO020000061.1"/>
</dbReference>
<dbReference type="EMBL" id="JAAGKO020000061">
    <property type="protein sequence ID" value="MDI5966785.1"/>
    <property type="molecule type" value="Genomic_DNA"/>
</dbReference>
<protein>
    <submittedName>
        <fullName evidence="4">ATP-binding protein</fullName>
    </submittedName>
</protein>
<evidence type="ECO:0000256" key="2">
    <source>
        <dbReference type="SAM" id="MobiDB-lite"/>
    </source>
</evidence>
<evidence type="ECO:0000259" key="3">
    <source>
        <dbReference type="Pfam" id="PF13581"/>
    </source>
</evidence>
<dbReference type="CDD" id="cd16936">
    <property type="entry name" value="HATPase_RsbW-like"/>
    <property type="match status" value="1"/>
</dbReference>
<dbReference type="Gene3D" id="3.30.565.10">
    <property type="entry name" value="Histidine kinase-like ATPase, C-terminal domain"/>
    <property type="match status" value="1"/>
</dbReference>
<evidence type="ECO:0000313" key="4">
    <source>
        <dbReference type="EMBL" id="MDI5966785.1"/>
    </source>
</evidence>
<proteinExistence type="predicted"/>
<reference evidence="4 5" key="1">
    <citation type="submission" date="2023-05" db="EMBL/GenBank/DDBJ databases">
        <title>Streptantibioticus silvisoli sp. nov., acidotolerant actinomycetes 1 from pine litter.</title>
        <authorList>
            <person name="Swiecimska M."/>
            <person name="Golinska P."/>
            <person name="Sangal V."/>
            <person name="Wachnowicz B."/>
            <person name="Goodfellow M."/>
        </authorList>
    </citation>
    <scope>NUCLEOTIDE SEQUENCE [LARGE SCALE GENOMIC DNA]</scope>
    <source>
        <strain evidence="4 5">SL54</strain>
    </source>
</reference>
<dbReference type="GO" id="GO:0005524">
    <property type="term" value="F:ATP binding"/>
    <property type="evidence" value="ECO:0007669"/>
    <property type="project" value="UniProtKB-KW"/>
</dbReference>